<dbReference type="PROSITE" id="PS50853">
    <property type="entry name" value="FN3"/>
    <property type="match status" value="1"/>
</dbReference>
<dbReference type="Pfam" id="PF20009">
    <property type="entry name" value="GEVED"/>
    <property type="match status" value="1"/>
</dbReference>
<evidence type="ECO:0000313" key="4">
    <source>
        <dbReference type="EMBL" id="SHJ06307.1"/>
    </source>
</evidence>
<evidence type="ECO:0000259" key="3">
    <source>
        <dbReference type="PROSITE" id="PS50853"/>
    </source>
</evidence>
<dbReference type="InterPro" id="IPR045474">
    <property type="entry name" value="GEVED"/>
</dbReference>
<dbReference type="OrthoDB" id="1447704at2"/>
<feature type="chain" id="PRO_5011957581" evidence="2">
    <location>
        <begin position="23"/>
        <end position="1659"/>
    </location>
</feature>
<sequence>MKKKYFKFFICCFFFCSLSVFAQVQTISATYTSGDIPTAYSAFDATCNGASTALTITLPAATGSWEVVGVDVEYDMTANNGAYMSEQMSRIHFQNTGFKETEVSGVGTGGTYSYSRTGLTMANGFYAGNTNLVFEMEAWRTWGNTTPNDGCGTYYNKVDNNTWKITVYYQDAPSCLAPTNVQSGNETTTSVDISWTDLNSVAPASWNIEYGAPGFTQGTGTSQVVTANPTTITGLTLATDYEFYIQSNCGTANGNSLWEGPYSFSTTIDCSAVNLDVTSTTGGTIACQGTAILSAVASGNGDDIYWYDAAIGGNIVGTGASFTTPVISSTTSYWASEIKMVSGSNGSTPVYCVPAYSAGCTYGDDIDDFDMSSAGIYHTGTGCSTGNYSDYTTDSSLVGVMNIGSTYNFSATHNYSDQYLKIWIDLDQDGIFSSSELLFTSASGSSNTVGSITIPAANGGATVMRVMGGWLAAPADACNPGVSYGETHDYKVIISDVACESPREEVVATVDLNGDIQVTTVPYTNINNSSNYGDPFQGTPGTSCGTTENYLNGNDVVYKFTAPNTELVDILLSDLVGFYASVFVYDSCGDVGSSCLAGAIAGPSDADFGIENFSVTAGEDYYIVVSSWLSSTIGYTLDIIPFSCTSINVPSVVSVQEFVSGDLISDLEVIATEPGATFIWYSDAGGTTVIPDTTLLVDGVTYYVSQVFNGCESSLEAVTVDEIDCSTLDIISVTGDIASCRGQLDLTAVASGTGSEIYWYDASTGGNIVGIGSNFKTPELTQTTSYWASEVRLVGSGQSSGYGMMSPQYGYSSTLTNRGVVMNITGATTLVSVDIYSAASTAGSIDIGLFDDSGVEIASTTFAVPGGGSNSAPVAATVPLNFNIPTAGEYRLLKTSGSVSLMYEYNTPSYPYNLGDSELIGGATSVTASAVSYYNYFFYNWTISEDEFVCESIRDEAVAVVNQSGDVILDYNDLNYSDTNSTALYGNNLSGDAGSSCDGSGVLDGNDVVYQYTADPTNDDILTIELTGVNNSNAGIFIYDSCGDIGVNCIDGLLISGSSSVTIEDYYISAGENVFIVISSSSGSVNYTLNIYGFDCSNIDLPEIDSVTPYFVSGDVLSDIDVDENINSTNLTWYSDAGGTMQIMDPTSEVLVNGTTYYVSQTILGCESALLAVSPQEFFCTNLDITNDPSVTICTPGGNVDLMAQTSGVGSEIFWYDSAASTSPIHVGDTYSTNVSQTTSYWVSEVFSDGNYYGGYGLTNWTYGYGSTTTAGLKFTANSAFTISSVDVYSTGSGGTVDVELWDSSENVLDSKSYTIPAGSDSSPTKVVLPVVFDVPGPGDYYLMKTNSADLMYEYDFSNSYVQYPMSLGSFGQITTSRYTYSTYEYDYYYRFFYNWIVTDGEVICESSPQEVVVTVNDVVPSAPAGSASQTFCEGATIADLVASASSVNSEIIWYSGNTNYSMLSANTTLVDGSVYYASELLDACESDMRLSVTVKITDQADLPNGSTNQGVVLGSTVSDLIVLGDNLTWYYDQYGIQEIPDPASEVLKDQQTYYVTQSPVAFCESDLLPVTVHITLGNDDPVFEKLVYYPNPTKAYVIIENSTPINNISIYNLLGQKVYSVNANSSTLRVDTSMLATGSYMLEVIIGEKVAVYKLLKE</sequence>
<dbReference type="CDD" id="cd00063">
    <property type="entry name" value="FN3"/>
    <property type="match status" value="1"/>
</dbReference>
<protein>
    <submittedName>
        <fullName evidence="4">Por secretion system C-terminal sorting domain-containing protein</fullName>
    </submittedName>
</protein>
<dbReference type="RefSeq" id="WP_084112933.1">
    <property type="nucleotide sequence ID" value="NZ_FQYY01000007.1"/>
</dbReference>
<dbReference type="Proteomes" id="UP000184225">
    <property type="component" value="Unassembled WGS sequence"/>
</dbReference>
<name>A0A1M6G909_9FLAO</name>
<keyword evidence="5" id="KW-1185">Reference proteome</keyword>
<proteinExistence type="predicted"/>
<dbReference type="STRING" id="579105.SAMN04488096_107198"/>
<dbReference type="InterPro" id="IPR036116">
    <property type="entry name" value="FN3_sf"/>
</dbReference>
<evidence type="ECO:0000313" key="5">
    <source>
        <dbReference type="Proteomes" id="UP000184225"/>
    </source>
</evidence>
<dbReference type="NCBIfam" id="TIGR04183">
    <property type="entry name" value="Por_Secre_tail"/>
    <property type="match status" value="1"/>
</dbReference>
<dbReference type="Pfam" id="PF18962">
    <property type="entry name" value="Por_Secre_tail"/>
    <property type="match status" value="1"/>
</dbReference>
<gene>
    <name evidence="4" type="ORF">SAMN04488096_107198</name>
</gene>
<dbReference type="InterPro" id="IPR013783">
    <property type="entry name" value="Ig-like_fold"/>
</dbReference>
<dbReference type="Gene3D" id="2.60.120.380">
    <property type="match status" value="1"/>
</dbReference>
<reference evidence="4 5" key="1">
    <citation type="submission" date="2016-11" db="EMBL/GenBank/DDBJ databases">
        <authorList>
            <person name="Jaros S."/>
            <person name="Januszkiewicz K."/>
            <person name="Wedrychowicz H."/>
        </authorList>
    </citation>
    <scope>NUCLEOTIDE SEQUENCE [LARGE SCALE GENOMIC DNA]</scope>
    <source>
        <strain evidence="4 5">DSM 21425</strain>
    </source>
</reference>
<dbReference type="InterPro" id="IPR003961">
    <property type="entry name" value="FN3_dom"/>
</dbReference>
<dbReference type="Pfam" id="PF19081">
    <property type="entry name" value="Ig_7"/>
    <property type="match status" value="3"/>
</dbReference>
<dbReference type="Gene3D" id="2.60.40.10">
    <property type="entry name" value="Immunoglobulins"/>
    <property type="match status" value="1"/>
</dbReference>
<feature type="domain" description="Fibronectin type-III" evidence="3">
    <location>
        <begin position="177"/>
        <end position="269"/>
    </location>
</feature>
<organism evidence="4 5">
    <name type="scientific">Mesonia phycicola</name>
    <dbReference type="NCBI Taxonomy" id="579105"/>
    <lineage>
        <taxon>Bacteria</taxon>
        <taxon>Pseudomonadati</taxon>
        <taxon>Bacteroidota</taxon>
        <taxon>Flavobacteriia</taxon>
        <taxon>Flavobacteriales</taxon>
        <taxon>Flavobacteriaceae</taxon>
        <taxon>Mesonia</taxon>
    </lineage>
</organism>
<feature type="signal peptide" evidence="2">
    <location>
        <begin position="1"/>
        <end position="22"/>
    </location>
</feature>
<evidence type="ECO:0000256" key="2">
    <source>
        <dbReference type="SAM" id="SignalP"/>
    </source>
</evidence>
<dbReference type="EMBL" id="FQYY01000007">
    <property type="protein sequence ID" value="SHJ06307.1"/>
    <property type="molecule type" value="Genomic_DNA"/>
</dbReference>
<dbReference type="InterPro" id="IPR044023">
    <property type="entry name" value="Ig_7"/>
</dbReference>
<evidence type="ECO:0000256" key="1">
    <source>
        <dbReference type="ARBA" id="ARBA00022729"/>
    </source>
</evidence>
<dbReference type="InterPro" id="IPR026444">
    <property type="entry name" value="Secre_tail"/>
</dbReference>
<dbReference type="SMART" id="SM00060">
    <property type="entry name" value="FN3"/>
    <property type="match status" value="1"/>
</dbReference>
<dbReference type="SUPFAM" id="SSF49265">
    <property type="entry name" value="Fibronectin type III"/>
    <property type="match status" value="1"/>
</dbReference>
<accession>A0A1M6G909</accession>
<keyword evidence="1 2" id="KW-0732">Signal</keyword>